<sequence>MRVRVYELARQLDVESKTVLRVLKELGEYVRSASSPLDDHTARAVSAKISGHPQDQVSPARPSRLVHEPTRPGNSLRAPVGAANVPRRTNTRIDPDERLTAEELGKRLLVRSATIRKWASRGYLPVVGNRGRSRLYRYEDARRVRDEAAARRRHVSAPPPIPELRWQRVRPVTASEAARLAGVSPSTIRTWVRRGHLTPLQADVRPMTFDASSVVRLADRQYHKRWSP</sequence>
<keyword evidence="5" id="KW-1185">Reference proteome</keyword>
<dbReference type="InterPro" id="IPR000551">
    <property type="entry name" value="MerR-type_HTH_dom"/>
</dbReference>
<name>A0ABR9MZT6_9MICO</name>
<dbReference type="Gene3D" id="1.10.1660.10">
    <property type="match status" value="1"/>
</dbReference>
<organism evidence="4 5">
    <name type="scientific">Myceligenerans pegani</name>
    <dbReference type="NCBI Taxonomy" id="2776917"/>
    <lineage>
        <taxon>Bacteria</taxon>
        <taxon>Bacillati</taxon>
        <taxon>Actinomycetota</taxon>
        <taxon>Actinomycetes</taxon>
        <taxon>Micrococcales</taxon>
        <taxon>Promicromonosporaceae</taxon>
        <taxon>Myceligenerans</taxon>
    </lineage>
</organism>
<feature type="domain" description="Translation initiation factor IF-2 N-terminal" evidence="3">
    <location>
        <begin position="3"/>
        <end position="48"/>
    </location>
</feature>
<dbReference type="Proteomes" id="UP000625527">
    <property type="component" value="Unassembled WGS sequence"/>
</dbReference>
<dbReference type="RefSeq" id="WP_192863480.1">
    <property type="nucleotide sequence ID" value="NZ_JADAQT010000093.1"/>
</dbReference>
<keyword evidence="4" id="KW-0396">Initiation factor</keyword>
<evidence type="ECO:0000313" key="4">
    <source>
        <dbReference type="EMBL" id="MBE1876913.1"/>
    </source>
</evidence>
<gene>
    <name evidence="4" type="ORF">IHE71_14550</name>
</gene>
<reference evidence="4 5" key="1">
    <citation type="submission" date="2020-10" db="EMBL/GenBank/DDBJ databases">
        <title>Myceligenerans pegani sp. nov., an endophytic actinomycete isolated from Peganum harmala L. in Xinjiang, China.</title>
        <authorList>
            <person name="Xin L."/>
        </authorList>
    </citation>
    <scope>NUCLEOTIDE SEQUENCE [LARGE SCALE GENOMIC DNA]</scope>
    <source>
        <strain evidence="4 5">TRM65318</strain>
    </source>
</reference>
<dbReference type="Pfam" id="PF00376">
    <property type="entry name" value="MerR"/>
    <property type="match status" value="1"/>
</dbReference>
<dbReference type="InterPro" id="IPR006847">
    <property type="entry name" value="IF2_N"/>
</dbReference>
<dbReference type="InterPro" id="IPR009061">
    <property type="entry name" value="DNA-bd_dom_put_sf"/>
</dbReference>
<dbReference type="SUPFAM" id="SSF46955">
    <property type="entry name" value="Putative DNA-binding domain"/>
    <property type="match status" value="2"/>
</dbReference>
<dbReference type="Gene3D" id="1.10.10.2480">
    <property type="match status" value="1"/>
</dbReference>
<dbReference type="EMBL" id="JADAQT010000093">
    <property type="protein sequence ID" value="MBE1876913.1"/>
    <property type="molecule type" value="Genomic_DNA"/>
</dbReference>
<feature type="region of interest" description="Disordered" evidence="1">
    <location>
        <begin position="48"/>
        <end position="81"/>
    </location>
</feature>
<comment type="caution">
    <text evidence="4">The sequence shown here is derived from an EMBL/GenBank/DDBJ whole genome shotgun (WGS) entry which is preliminary data.</text>
</comment>
<evidence type="ECO:0000313" key="5">
    <source>
        <dbReference type="Proteomes" id="UP000625527"/>
    </source>
</evidence>
<dbReference type="Gene3D" id="1.10.10.10">
    <property type="entry name" value="Winged helix-like DNA-binding domain superfamily/Winged helix DNA-binding domain"/>
    <property type="match status" value="1"/>
</dbReference>
<accession>A0ABR9MZT6</accession>
<keyword evidence="4" id="KW-0648">Protein biosynthesis</keyword>
<dbReference type="InterPro" id="IPR036388">
    <property type="entry name" value="WH-like_DNA-bd_sf"/>
</dbReference>
<evidence type="ECO:0000256" key="1">
    <source>
        <dbReference type="SAM" id="MobiDB-lite"/>
    </source>
</evidence>
<proteinExistence type="predicted"/>
<protein>
    <submittedName>
        <fullName evidence="4">Translation initiation factor IF-2 N-terminal domain-containing protein</fullName>
    </submittedName>
</protein>
<dbReference type="Pfam" id="PF04760">
    <property type="entry name" value="IF2_N"/>
    <property type="match status" value="1"/>
</dbReference>
<dbReference type="GO" id="GO:0003743">
    <property type="term" value="F:translation initiation factor activity"/>
    <property type="evidence" value="ECO:0007669"/>
    <property type="project" value="UniProtKB-KW"/>
</dbReference>
<evidence type="ECO:0000259" key="3">
    <source>
        <dbReference type="Pfam" id="PF04760"/>
    </source>
</evidence>
<evidence type="ECO:0000259" key="2">
    <source>
        <dbReference type="Pfam" id="PF00376"/>
    </source>
</evidence>
<feature type="domain" description="HTH merR-type" evidence="2">
    <location>
        <begin position="173"/>
        <end position="199"/>
    </location>
</feature>